<dbReference type="InterPro" id="IPR036554">
    <property type="entry name" value="GHMP_kinase_C_sf"/>
</dbReference>
<dbReference type="PRINTS" id="PR00960">
    <property type="entry name" value="LMBPPROTEIN"/>
</dbReference>
<dbReference type="GO" id="GO:0005524">
    <property type="term" value="F:ATP binding"/>
    <property type="evidence" value="ECO:0007669"/>
    <property type="project" value="UniProtKB-KW"/>
</dbReference>
<dbReference type="Proteomes" id="UP000283509">
    <property type="component" value="Unassembled WGS sequence"/>
</dbReference>
<dbReference type="InterPro" id="IPR052203">
    <property type="entry name" value="GHMP_Kinase-Related"/>
</dbReference>
<dbReference type="OrthoDB" id="271303at2759"/>
<evidence type="ECO:0000313" key="7">
    <source>
        <dbReference type="EMBL" id="ROT71766.1"/>
    </source>
</evidence>
<keyword evidence="3 7" id="KW-0418">Kinase</keyword>
<dbReference type="InterPro" id="IPR001174">
    <property type="entry name" value="HddA/FKP"/>
</dbReference>
<accession>A0A3R7Q998</accession>
<dbReference type="EMBL" id="QCYY01002251">
    <property type="protein sequence ID" value="ROT71766.1"/>
    <property type="molecule type" value="Genomic_DNA"/>
</dbReference>
<comment type="caution">
    <text evidence="7">The sequence shown here is derived from an EMBL/GenBank/DDBJ whole genome shotgun (WGS) entry which is preliminary data.</text>
</comment>
<organism evidence="7 8">
    <name type="scientific">Penaeus vannamei</name>
    <name type="common">Whiteleg shrimp</name>
    <name type="synonym">Litopenaeus vannamei</name>
    <dbReference type="NCBI Taxonomy" id="6689"/>
    <lineage>
        <taxon>Eukaryota</taxon>
        <taxon>Metazoa</taxon>
        <taxon>Ecdysozoa</taxon>
        <taxon>Arthropoda</taxon>
        <taxon>Crustacea</taxon>
        <taxon>Multicrustacea</taxon>
        <taxon>Malacostraca</taxon>
        <taxon>Eumalacostraca</taxon>
        <taxon>Eucarida</taxon>
        <taxon>Decapoda</taxon>
        <taxon>Dendrobranchiata</taxon>
        <taxon>Penaeoidea</taxon>
        <taxon>Penaeidae</taxon>
        <taxon>Penaeus</taxon>
    </lineage>
</organism>
<name>A0A3R7Q998_PENVA</name>
<reference evidence="7 8" key="2">
    <citation type="submission" date="2019-01" db="EMBL/GenBank/DDBJ databases">
        <title>The decoding of complex shrimp genome reveals the adaptation for benthos swimmer, frequently molting mechanism and breeding impact on genome.</title>
        <authorList>
            <person name="Sun Y."/>
            <person name="Gao Y."/>
            <person name="Yu Y."/>
        </authorList>
    </citation>
    <scope>NUCLEOTIDE SEQUENCE [LARGE SCALE GENOMIC DNA]</scope>
    <source>
        <tissue evidence="7">Muscle</tissue>
    </source>
</reference>
<reference evidence="7 8" key="1">
    <citation type="submission" date="2018-04" db="EMBL/GenBank/DDBJ databases">
        <authorList>
            <person name="Zhang X."/>
            <person name="Yuan J."/>
            <person name="Li F."/>
            <person name="Xiang J."/>
        </authorList>
    </citation>
    <scope>NUCLEOTIDE SEQUENCE [LARGE SCALE GENOMIC DNA]</scope>
    <source>
        <tissue evidence="7">Muscle</tissue>
    </source>
</reference>
<protein>
    <submittedName>
        <fullName evidence="7">Putative L-fucose kinase-like</fullName>
    </submittedName>
</protein>
<evidence type="ECO:0000256" key="1">
    <source>
        <dbReference type="ARBA" id="ARBA00022679"/>
    </source>
</evidence>
<keyword evidence="1" id="KW-0808">Transferase</keyword>
<dbReference type="PANTHER" id="PTHR32463">
    <property type="entry name" value="L-FUCOSE KINASE"/>
    <property type="match status" value="1"/>
</dbReference>
<keyword evidence="8" id="KW-1185">Reference proteome</keyword>
<dbReference type="GO" id="GO:0042352">
    <property type="term" value="P:GDP-L-fucose salvage"/>
    <property type="evidence" value="ECO:0007669"/>
    <property type="project" value="TreeGrafter"/>
</dbReference>
<dbReference type="Gene3D" id="3.30.230.120">
    <property type="match status" value="1"/>
</dbReference>
<dbReference type="InterPro" id="IPR020568">
    <property type="entry name" value="Ribosomal_Su5_D2-typ_SF"/>
</dbReference>
<dbReference type="SUPFAM" id="SSF54211">
    <property type="entry name" value="Ribosomal protein S5 domain 2-like"/>
    <property type="match status" value="1"/>
</dbReference>
<dbReference type="PANTHER" id="PTHR32463:SF0">
    <property type="entry name" value="L-FUCOSE KINASE"/>
    <property type="match status" value="1"/>
</dbReference>
<evidence type="ECO:0000256" key="3">
    <source>
        <dbReference type="ARBA" id="ARBA00022777"/>
    </source>
</evidence>
<dbReference type="AlphaFoldDB" id="A0A3R7Q998"/>
<dbReference type="Pfam" id="PF00288">
    <property type="entry name" value="GHMP_kinases_N"/>
    <property type="match status" value="1"/>
</dbReference>
<evidence type="ECO:0000256" key="2">
    <source>
        <dbReference type="ARBA" id="ARBA00022741"/>
    </source>
</evidence>
<proteinExistence type="predicted"/>
<keyword evidence="4" id="KW-0067">ATP-binding</keyword>
<evidence type="ECO:0000259" key="5">
    <source>
        <dbReference type="Pfam" id="PF00288"/>
    </source>
</evidence>
<evidence type="ECO:0000259" key="6">
    <source>
        <dbReference type="Pfam" id="PF07959"/>
    </source>
</evidence>
<gene>
    <name evidence="7" type="ORF">C7M84_009897</name>
</gene>
<dbReference type="STRING" id="6689.A0A3R7Q998"/>
<dbReference type="SUPFAM" id="SSF55060">
    <property type="entry name" value="GHMP Kinase, C-terminal domain"/>
    <property type="match status" value="1"/>
</dbReference>
<keyword evidence="2" id="KW-0547">Nucleotide-binding</keyword>
<sequence length="1115" mass="122371">MEDHWTAIVVTCSTAIIREGLEKECSRLAKVGLLPSHELLMVVDDPQWEKISKEESASKTCRLEQGVGSGGATINALLVAVERLSAKRNHTTISSELVYNSRFLVVHHGRVLAHSPGGSPFLYVPPELACVSQRAMATPPTLLQHVIWMATKVGRKSNTGVWVTSLDAFIPNSPQIQAPDTDGVNGAVVCTIKTPFQQATHHGTVITDGRKNILRMEYKMSLDRMKEVFMKDEAPVISGLVFLSASLTEQLLGLHTLPPLDRCTYYGTDSGIPPLQVSLYFDLLLPLCSGVEEKEYLSGQCGAVYAQVAKYDITAVQELHTARLQIWKQLQGLKAVFHSLEGTRHHYLASHLTYESIILPLLAPSCVGNSHLHVPTSGAVKTINAYIEGSVKSTGKDLFIVDSWIGKDVALECSGLSTLSGFQLPCARLQLQLAGDCVWQMHPTSVQDVITCYGIKDQLSLHYQEKEAKIFNTDWPVFMKRTGLSPDILWPNQASHHQTFLTAKLFSNKISKEEQIQSLAIMVKTLTDDISMSEWKSRIEEWKVGSRISLLDAIESNIMHKLIKQHEDIYLKIAEQIIEATSSELGGKSLLPVFEYIAASGQISVNKIMTVLHQQLNHERPTTPRLLANIADLLGCMAAGDGGLRSGPAANPQWRNALQQLKLGNQSGAMELMFDTCKSWMQSGHPEDLIRAARHYERASQIVISHLVETAEMHVSPMWVAQDLRQQVPVGVWVEALSPARIDLAGGWTDTPPICYEQGGAVLNIAIKINKKKPIGARVRFIPEPHIVCVLRDWSGGDVRLTWSQLEQLGDYDNPVAPGALVKVVLLYCRLVDLHSEDTLMSQLNERYNAGVEVEVWSQLPQGSGLGGSSLLAGTLVSAMAVLLGHPPPSHSHLVHATLTIEQRLTTGGGWQDQVGGLVGGAKLGVSNVGTPVTVNMYKIPLPAEMLDFLNNHLLLLYTGKVRLARNLLQTVIRNWYARDSTIIECFSKLQRLAIDAAAAVLEGDRKELGHCIDKYWSLKKMVASGCEPGKVMKLMSSLKNHCLGMSLAGAGGGGYLYALKTLSNPLPSDVIPEELSIDAVEIDQEGLELWVGGEALQTPDNEEILTAEKLRSLQ</sequence>
<evidence type="ECO:0000313" key="8">
    <source>
        <dbReference type="Proteomes" id="UP000283509"/>
    </source>
</evidence>
<feature type="domain" description="GHMP kinase N-terminal" evidence="5">
    <location>
        <begin position="843"/>
        <end position="921"/>
    </location>
</feature>
<dbReference type="Pfam" id="PF07959">
    <property type="entry name" value="Fucose_pyrophosphorylase"/>
    <property type="match status" value="1"/>
</dbReference>
<dbReference type="InterPro" id="IPR006204">
    <property type="entry name" value="GHMP_kinase_N_dom"/>
</dbReference>
<feature type="domain" description="GDP-fucose pyrophosphorylase" evidence="6">
    <location>
        <begin position="99"/>
        <end position="507"/>
    </location>
</feature>
<evidence type="ECO:0000256" key="4">
    <source>
        <dbReference type="ARBA" id="ARBA00022840"/>
    </source>
</evidence>
<dbReference type="GO" id="GO:0050201">
    <property type="term" value="F:fucokinase activity"/>
    <property type="evidence" value="ECO:0007669"/>
    <property type="project" value="TreeGrafter"/>
</dbReference>
<dbReference type="InterPro" id="IPR012887">
    <property type="entry name" value="GDP_fucose_pyrophosphorylase"/>
</dbReference>